<organism evidence="2">
    <name type="scientific">Coccolithus braarudii</name>
    <dbReference type="NCBI Taxonomy" id="221442"/>
    <lineage>
        <taxon>Eukaryota</taxon>
        <taxon>Haptista</taxon>
        <taxon>Haptophyta</taxon>
        <taxon>Prymnesiophyceae</taxon>
        <taxon>Coccolithales</taxon>
        <taxon>Coccolithaceae</taxon>
        <taxon>Coccolithus</taxon>
    </lineage>
</organism>
<reference evidence="2" key="1">
    <citation type="submission" date="2021-01" db="EMBL/GenBank/DDBJ databases">
        <authorList>
            <person name="Corre E."/>
            <person name="Pelletier E."/>
            <person name="Niang G."/>
            <person name="Scheremetjew M."/>
            <person name="Finn R."/>
            <person name="Kale V."/>
            <person name="Holt S."/>
            <person name="Cochrane G."/>
            <person name="Meng A."/>
            <person name="Brown T."/>
            <person name="Cohen L."/>
        </authorList>
    </citation>
    <scope>NUCLEOTIDE SEQUENCE</scope>
    <source>
        <strain evidence="2">PLY182g</strain>
    </source>
</reference>
<evidence type="ECO:0000256" key="1">
    <source>
        <dbReference type="SAM" id="Phobius"/>
    </source>
</evidence>
<proteinExistence type="predicted"/>
<feature type="transmembrane region" description="Helical" evidence="1">
    <location>
        <begin position="107"/>
        <end position="129"/>
    </location>
</feature>
<protein>
    <recommendedName>
        <fullName evidence="3">G-protein coupled receptors family 1 profile domain-containing protein</fullName>
    </recommendedName>
</protein>
<sequence length="184" mass="20245">MGDKPWKAPPSVSDLAGACTFNSMFFTLALIDYSADLWALRSPEARLSFIVDFVLWRGDAPIISKMLLVLLLPLPLIIVGILYAALQTLCGWRRASLSRHMADVAEAAGICSIVFMVVTRVIPVQGRFLEACRSKEQRDACSTTLAEMAEVHLVMVLLNLLMFVCPIVKFARSSVPESEKTKAA</sequence>
<dbReference type="AlphaFoldDB" id="A0A7S0LKK9"/>
<evidence type="ECO:0000313" key="2">
    <source>
        <dbReference type="EMBL" id="CAD8615516.1"/>
    </source>
</evidence>
<name>A0A7S0LKK9_9EUKA</name>
<keyword evidence="1" id="KW-1133">Transmembrane helix</keyword>
<gene>
    <name evidence="2" type="ORF">CPEL01642_LOCUS18897</name>
</gene>
<accession>A0A7S0LKK9</accession>
<evidence type="ECO:0008006" key="3">
    <source>
        <dbReference type="Google" id="ProtNLM"/>
    </source>
</evidence>
<keyword evidence="1" id="KW-0812">Transmembrane</keyword>
<keyword evidence="1" id="KW-0472">Membrane</keyword>
<feature type="transmembrane region" description="Helical" evidence="1">
    <location>
        <begin position="62"/>
        <end position="86"/>
    </location>
</feature>
<dbReference type="EMBL" id="HBEY01039615">
    <property type="protein sequence ID" value="CAD8615516.1"/>
    <property type="molecule type" value="Transcribed_RNA"/>
</dbReference>